<sequence>MPDVDVCGLVCPEPVLLVMRQIDAQGKGVITVLADSEAARENIKRLATGKGWTVTVEERDERWLLTLTK</sequence>
<dbReference type="InterPro" id="IPR001455">
    <property type="entry name" value="TusA-like"/>
</dbReference>
<dbReference type="EMBL" id="CP000860">
    <property type="protein sequence ID" value="ACA58631.1"/>
    <property type="molecule type" value="Genomic_DNA"/>
</dbReference>
<name>B1I112_DESAP</name>
<accession>B1I112</accession>
<dbReference type="RefSeq" id="WP_012301225.1">
    <property type="nucleotide sequence ID" value="NC_010424.1"/>
</dbReference>
<dbReference type="Proteomes" id="UP000008544">
    <property type="component" value="Chromosome"/>
</dbReference>
<evidence type="ECO:0000313" key="2">
    <source>
        <dbReference type="EMBL" id="ACA58631.1"/>
    </source>
</evidence>
<reference evidence="2 3" key="2">
    <citation type="journal article" date="2008" name="Science">
        <title>Environmental genomics reveals a single-species ecosystem deep within Earth.</title>
        <authorList>
            <person name="Chivian D."/>
            <person name="Brodie E.L."/>
            <person name="Alm E.J."/>
            <person name="Culley D.E."/>
            <person name="Dehal P.S."/>
            <person name="Desantis T.Z."/>
            <person name="Gihring T.M."/>
            <person name="Lapidus A."/>
            <person name="Lin L.H."/>
            <person name="Lowry S.R."/>
            <person name="Moser D.P."/>
            <person name="Richardson P.M."/>
            <person name="Southam G."/>
            <person name="Wanger G."/>
            <person name="Pratt L.M."/>
            <person name="Andersen G.L."/>
            <person name="Hazen T.C."/>
            <person name="Brockman F.J."/>
            <person name="Arkin A.P."/>
            <person name="Onstott T.C."/>
        </authorList>
    </citation>
    <scope>NUCLEOTIDE SEQUENCE [LARGE SCALE GENOMIC DNA]</scope>
    <source>
        <strain evidence="2 3">MP104C</strain>
    </source>
</reference>
<dbReference type="AlphaFoldDB" id="B1I112"/>
<evidence type="ECO:0000313" key="3">
    <source>
        <dbReference type="Proteomes" id="UP000008544"/>
    </source>
</evidence>
<protein>
    <submittedName>
        <fullName evidence="2">SirA family protein</fullName>
    </submittedName>
</protein>
<reference evidence="3" key="1">
    <citation type="submission" date="2007-10" db="EMBL/GenBank/DDBJ databases">
        <title>Complete sequence of chromosome of Desulforudis audaxviator MP104C.</title>
        <authorList>
            <person name="Copeland A."/>
            <person name="Lucas S."/>
            <person name="Lapidus A."/>
            <person name="Barry K."/>
            <person name="Glavina del Rio T."/>
            <person name="Dalin E."/>
            <person name="Tice H."/>
            <person name="Bruce D."/>
            <person name="Pitluck S."/>
            <person name="Lowry S.R."/>
            <person name="Larimer F."/>
            <person name="Land M.L."/>
            <person name="Hauser L."/>
            <person name="Kyrpides N."/>
            <person name="Ivanova N.N."/>
            <person name="Richardson P."/>
        </authorList>
    </citation>
    <scope>NUCLEOTIDE SEQUENCE [LARGE SCALE GENOMIC DNA]</scope>
    <source>
        <strain evidence="3">MP104C</strain>
    </source>
</reference>
<evidence type="ECO:0000259" key="1">
    <source>
        <dbReference type="PROSITE" id="PS01148"/>
    </source>
</evidence>
<dbReference type="SUPFAM" id="SSF64307">
    <property type="entry name" value="SirA-like"/>
    <property type="match status" value="1"/>
</dbReference>
<gene>
    <name evidence="2" type="ordered locus">Daud_0063</name>
</gene>
<dbReference type="CDD" id="cd03421">
    <property type="entry name" value="SirA_like_N"/>
    <property type="match status" value="1"/>
</dbReference>
<dbReference type="KEGG" id="dau:Daud_0063"/>
<proteinExistence type="predicted"/>
<keyword evidence="3" id="KW-1185">Reference proteome</keyword>
<dbReference type="STRING" id="477974.Daud_0063"/>
<dbReference type="Gene3D" id="3.30.110.40">
    <property type="entry name" value="TusA-like domain"/>
    <property type="match status" value="1"/>
</dbReference>
<feature type="domain" description="UPF0033" evidence="1">
    <location>
        <begin position="4"/>
        <end position="28"/>
    </location>
</feature>
<dbReference type="HOGENOM" id="CLU_165255_0_2_9"/>
<dbReference type="Pfam" id="PF01206">
    <property type="entry name" value="TusA"/>
    <property type="match status" value="1"/>
</dbReference>
<dbReference type="eggNOG" id="COG0425">
    <property type="taxonomic scope" value="Bacteria"/>
</dbReference>
<organism evidence="2 3">
    <name type="scientific">Desulforudis audaxviator (strain MP104C)</name>
    <dbReference type="NCBI Taxonomy" id="477974"/>
    <lineage>
        <taxon>Bacteria</taxon>
        <taxon>Bacillati</taxon>
        <taxon>Bacillota</taxon>
        <taxon>Clostridia</taxon>
        <taxon>Thermoanaerobacterales</taxon>
        <taxon>Candidatus Desulforudaceae</taxon>
        <taxon>Candidatus Desulforudis</taxon>
    </lineage>
</organism>
<dbReference type="InterPro" id="IPR036868">
    <property type="entry name" value="TusA-like_sf"/>
</dbReference>
<dbReference type="PROSITE" id="PS01148">
    <property type="entry name" value="UPF0033"/>
    <property type="match status" value="1"/>
</dbReference>